<evidence type="ECO:0000313" key="4">
    <source>
        <dbReference type="EMBL" id="KAL1511613.1"/>
    </source>
</evidence>
<dbReference type="Pfam" id="PF01167">
    <property type="entry name" value="Tub"/>
    <property type="match status" value="1"/>
</dbReference>
<sequence>MFGRRRNSEDIALNDDRSAARHPMFMRKDETFSEDELDDVENDVVVPMSMVQGPTPVVMSGPYANNPESRSTAYNERLSRARNALTQQRQNKFANNGMVMSNLGDRPRTATTTSQPASIDVLSQEVEEMEMNDKRQREQEHAHNQQYANVSPAHEETNGWVNKNDKAYSETNETFSVTDSERSVVQQSTQPYEEERVVAQTSVPRAVAHVPAVIDTSDLRAFLLRPGPQGAMVQCYIQRRKTGLARLFPTYEIYLKDGDQFLLAARKRKKKKSSNYVISLDRDDLGRHTGSFFGKLRSNFIGTEFTLYDKGINPEKLEKGQAESSQVRQEMGTILYKQNVLGSRGPRKMKVMVPSINENGQRKVLRPTSKDETMLERYKAAKNDEDVQILKNKQPKWNEQVGAYVLNFNGRVTRASVKNFQLCNMALAPDTVLMQFGRVGKDSFNMDYQYPLCALQAFGIALSSFDYKIACE</sequence>
<evidence type="ECO:0000313" key="5">
    <source>
        <dbReference type="Proteomes" id="UP001515480"/>
    </source>
</evidence>
<dbReference type="Proteomes" id="UP001515480">
    <property type="component" value="Unassembled WGS sequence"/>
</dbReference>
<accession>A0AB34J4Q4</accession>
<evidence type="ECO:0000256" key="2">
    <source>
        <dbReference type="SAM" id="MobiDB-lite"/>
    </source>
</evidence>
<dbReference type="PRINTS" id="PR01573">
    <property type="entry name" value="SUPERTUBBY"/>
</dbReference>
<evidence type="ECO:0000256" key="1">
    <source>
        <dbReference type="ARBA" id="ARBA00007129"/>
    </source>
</evidence>
<protein>
    <recommendedName>
        <fullName evidence="3">Tubby C-terminal domain-containing protein</fullName>
    </recommendedName>
</protein>
<dbReference type="InterPro" id="IPR000007">
    <property type="entry name" value="Tubby_C"/>
</dbReference>
<comment type="caution">
    <text evidence="4">The sequence shown here is derived from an EMBL/GenBank/DDBJ whole genome shotgun (WGS) entry which is preliminary data.</text>
</comment>
<evidence type="ECO:0000259" key="3">
    <source>
        <dbReference type="Pfam" id="PF01167"/>
    </source>
</evidence>
<keyword evidence="5" id="KW-1185">Reference proteome</keyword>
<comment type="similarity">
    <text evidence="1">Belongs to the TUB family.</text>
</comment>
<dbReference type="PANTHER" id="PTHR16517">
    <property type="entry name" value="TUBBY-RELATED"/>
    <property type="match status" value="1"/>
</dbReference>
<dbReference type="Gene3D" id="3.20.90.10">
    <property type="entry name" value="Tubby Protein, Chain A"/>
    <property type="match status" value="1"/>
</dbReference>
<reference evidence="4 5" key="1">
    <citation type="journal article" date="2024" name="Science">
        <title>Giant polyketide synthase enzymes in the biosynthesis of giant marine polyether toxins.</title>
        <authorList>
            <person name="Fallon T.R."/>
            <person name="Shende V.V."/>
            <person name="Wierzbicki I.H."/>
            <person name="Pendleton A.L."/>
            <person name="Watervoot N.F."/>
            <person name="Auber R.P."/>
            <person name="Gonzalez D.J."/>
            <person name="Wisecaver J.H."/>
            <person name="Moore B.S."/>
        </authorList>
    </citation>
    <scope>NUCLEOTIDE SEQUENCE [LARGE SCALE GENOMIC DNA]</scope>
    <source>
        <strain evidence="4 5">12B1</strain>
    </source>
</reference>
<feature type="domain" description="Tubby C-terminal" evidence="3">
    <location>
        <begin position="224"/>
        <end position="466"/>
    </location>
</feature>
<feature type="compositionally biased region" description="Polar residues" evidence="2">
    <location>
        <begin position="173"/>
        <end position="191"/>
    </location>
</feature>
<organism evidence="4 5">
    <name type="scientific">Prymnesium parvum</name>
    <name type="common">Toxic golden alga</name>
    <dbReference type="NCBI Taxonomy" id="97485"/>
    <lineage>
        <taxon>Eukaryota</taxon>
        <taxon>Haptista</taxon>
        <taxon>Haptophyta</taxon>
        <taxon>Prymnesiophyceae</taxon>
        <taxon>Prymnesiales</taxon>
        <taxon>Prymnesiaceae</taxon>
        <taxon>Prymnesium</taxon>
    </lineage>
</organism>
<proteinExistence type="inferred from homology"/>
<name>A0AB34J4Q4_PRYPA</name>
<feature type="region of interest" description="Disordered" evidence="2">
    <location>
        <begin position="173"/>
        <end position="193"/>
    </location>
</feature>
<dbReference type="EMBL" id="JBGBPQ010000014">
    <property type="protein sequence ID" value="KAL1511613.1"/>
    <property type="molecule type" value="Genomic_DNA"/>
</dbReference>
<dbReference type="SUPFAM" id="SSF54518">
    <property type="entry name" value="Tubby C-terminal domain-like"/>
    <property type="match status" value="1"/>
</dbReference>
<dbReference type="InterPro" id="IPR025659">
    <property type="entry name" value="Tubby-like_C"/>
</dbReference>
<gene>
    <name evidence="4" type="ORF">AB1Y20_006407</name>
</gene>
<dbReference type="AlphaFoldDB" id="A0AB34J4Q4"/>
<dbReference type="PANTHER" id="PTHR16517:SF7">
    <property type="entry name" value="PROTEIN KING TUBBY"/>
    <property type="match status" value="1"/>
</dbReference>